<dbReference type="SUPFAM" id="SSF55550">
    <property type="entry name" value="SH2 domain"/>
    <property type="match status" value="1"/>
</dbReference>
<comment type="subcellular location">
    <subcellularLocation>
        <location evidence="1">Membrane</location>
        <topology evidence="1">Peripheral membrane protein</topology>
    </subcellularLocation>
</comment>
<dbReference type="InterPro" id="IPR020454">
    <property type="entry name" value="DAG/PE-bd"/>
</dbReference>
<evidence type="ECO:0000256" key="5">
    <source>
        <dbReference type="ARBA" id="ARBA00022833"/>
    </source>
</evidence>
<dbReference type="InterPro" id="IPR002219">
    <property type="entry name" value="PKC_DAG/PE"/>
</dbReference>
<keyword evidence="2" id="KW-0343">GTPase activation</keyword>
<evidence type="ECO:0000256" key="4">
    <source>
        <dbReference type="ARBA" id="ARBA00022771"/>
    </source>
</evidence>
<dbReference type="SUPFAM" id="SSF57889">
    <property type="entry name" value="Cysteine-rich domain"/>
    <property type="match status" value="1"/>
</dbReference>
<evidence type="ECO:0000313" key="15">
    <source>
        <dbReference type="Proteomes" id="UP000789390"/>
    </source>
</evidence>
<evidence type="ECO:0000256" key="1">
    <source>
        <dbReference type="ARBA" id="ARBA00004170"/>
    </source>
</evidence>
<dbReference type="PRINTS" id="PR00008">
    <property type="entry name" value="DAGPEDOMAIN"/>
</dbReference>
<evidence type="ECO:0000256" key="9">
    <source>
        <dbReference type="ARBA" id="ARBA00077047"/>
    </source>
</evidence>
<accession>A0A8J2S4V2</accession>
<keyword evidence="6" id="KW-0472">Membrane</keyword>
<sequence>MSSNEETSDSSTLSPVWKSYLYQLQQEAPIAVAVLCTSNQEDANRPPYFEDEYHGCISNQDTKMLLVKDGHFLVRESGKSRGHHTLSLRCNNELKHYRLYFDGRFFVGEKKFDLLLDLVTDGLITMHLEIKAGDYIHLMCRAASYEQSPYFTLNERKRRTLSLGRNNRPALVQPISDDIHYDKAHDFRIQNFKGLHWCDFCGNFMWGIIAQGVRCEDCGISAHRKCSEKIPSDCCPDLKLLRGVFGVDLTTLNKAHGSTRIPFLVDMCVKEIERRGLNSEGIYRVSGLRDDVEALRLAFDRDGDKTDLGPSSWEDINVVAGVLKLYFRLLPIPLIAFQVYPLVMTAAKEPDENRRLQRIKDAVHLLPPAHYNSLKYLIFHLHRIAENKEKNKMSSLNLSTVWCPTLFPGPDLQEINSTGSIPDFHLEATSLDVMIRQPNLIFPSNV</sequence>
<dbReference type="SMART" id="SM00324">
    <property type="entry name" value="RhoGAP"/>
    <property type="match status" value="1"/>
</dbReference>
<evidence type="ECO:0000259" key="13">
    <source>
        <dbReference type="PROSITE" id="PS50238"/>
    </source>
</evidence>
<dbReference type="FunFam" id="3.30.60.20:FF:000025">
    <property type="entry name" value="Chimaerin"/>
    <property type="match status" value="1"/>
</dbReference>
<dbReference type="PROSITE" id="PS50001">
    <property type="entry name" value="SH2"/>
    <property type="match status" value="1"/>
</dbReference>
<feature type="domain" description="Rho-GAP" evidence="13">
    <location>
        <begin position="247"/>
        <end position="442"/>
    </location>
</feature>
<dbReference type="GO" id="GO:0005096">
    <property type="term" value="F:GTPase activator activity"/>
    <property type="evidence" value="ECO:0007669"/>
    <property type="project" value="UniProtKB-KW"/>
</dbReference>
<dbReference type="CDD" id="cd20806">
    <property type="entry name" value="C1_CHN"/>
    <property type="match status" value="1"/>
</dbReference>
<dbReference type="EMBL" id="CAKKLH010000303">
    <property type="protein sequence ID" value="CAH0110593.1"/>
    <property type="molecule type" value="Genomic_DNA"/>
</dbReference>
<evidence type="ECO:0000256" key="6">
    <source>
        <dbReference type="ARBA" id="ARBA00023136"/>
    </source>
</evidence>
<dbReference type="InterPro" id="IPR000980">
    <property type="entry name" value="SH2"/>
</dbReference>
<dbReference type="Pfam" id="PF00620">
    <property type="entry name" value="RhoGAP"/>
    <property type="match status" value="1"/>
</dbReference>
<dbReference type="PANTHER" id="PTHR46075:SF2">
    <property type="entry name" value="RHO GTPASE ACTIVATING PROTEIN AT 5A, ISOFORM A"/>
    <property type="match status" value="1"/>
</dbReference>
<dbReference type="InterPro" id="IPR000198">
    <property type="entry name" value="RhoGAP_dom"/>
</dbReference>
<organism evidence="14 15">
    <name type="scientific">Daphnia galeata</name>
    <dbReference type="NCBI Taxonomy" id="27404"/>
    <lineage>
        <taxon>Eukaryota</taxon>
        <taxon>Metazoa</taxon>
        <taxon>Ecdysozoa</taxon>
        <taxon>Arthropoda</taxon>
        <taxon>Crustacea</taxon>
        <taxon>Branchiopoda</taxon>
        <taxon>Diplostraca</taxon>
        <taxon>Cladocera</taxon>
        <taxon>Anomopoda</taxon>
        <taxon>Daphniidae</taxon>
        <taxon>Daphnia</taxon>
    </lineage>
</organism>
<feature type="domain" description="SH2" evidence="11">
    <location>
        <begin position="52"/>
        <end position="119"/>
    </location>
</feature>
<evidence type="ECO:0000313" key="14">
    <source>
        <dbReference type="EMBL" id="CAH0110593.1"/>
    </source>
</evidence>
<dbReference type="Gene3D" id="1.10.555.10">
    <property type="entry name" value="Rho GTPase activation protein"/>
    <property type="match status" value="1"/>
</dbReference>
<name>A0A8J2S4V2_9CRUS</name>
<evidence type="ECO:0000259" key="12">
    <source>
        <dbReference type="PROSITE" id="PS50081"/>
    </source>
</evidence>
<dbReference type="PROSITE" id="PS50081">
    <property type="entry name" value="ZF_DAG_PE_2"/>
    <property type="match status" value="1"/>
</dbReference>
<dbReference type="AlphaFoldDB" id="A0A8J2S4V2"/>
<dbReference type="Gene3D" id="3.30.60.20">
    <property type="match status" value="1"/>
</dbReference>
<keyword evidence="15" id="KW-1185">Reference proteome</keyword>
<evidence type="ECO:0000256" key="10">
    <source>
        <dbReference type="PROSITE-ProRule" id="PRU00191"/>
    </source>
</evidence>
<dbReference type="SMART" id="SM00109">
    <property type="entry name" value="C1"/>
    <property type="match status" value="1"/>
</dbReference>
<evidence type="ECO:0000256" key="2">
    <source>
        <dbReference type="ARBA" id="ARBA00022468"/>
    </source>
</evidence>
<dbReference type="PROSITE" id="PS50238">
    <property type="entry name" value="RHOGAP"/>
    <property type="match status" value="1"/>
</dbReference>
<keyword evidence="5" id="KW-0862">Zinc</keyword>
<dbReference type="Pfam" id="PF00130">
    <property type="entry name" value="C1_1"/>
    <property type="match status" value="1"/>
</dbReference>
<dbReference type="Pfam" id="PF00017">
    <property type="entry name" value="SH2"/>
    <property type="match status" value="1"/>
</dbReference>
<protein>
    <recommendedName>
        <fullName evidence="7">Beta-chimaerin</fullName>
    </recommendedName>
    <alternativeName>
        <fullName evidence="8">Beta-chimerin</fullName>
    </alternativeName>
    <alternativeName>
        <fullName evidence="9">Rho GTPase-activating protein 3</fullName>
    </alternativeName>
</protein>
<proteinExistence type="predicted"/>
<evidence type="ECO:0000256" key="8">
    <source>
        <dbReference type="ARBA" id="ARBA00076015"/>
    </source>
</evidence>
<dbReference type="GO" id="GO:0008270">
    <property type="term" value="F:zinc ion binding"/>
    <property type="evidence" value="ECO:0007669"/>
    <property type="project" value="UniProtKB-KW"/>
</dbReference>
<dbReference type="GO" id="GO:0016020">
    <property type="term" value="C:membrane"/>
    <property type="evidence" value="ECO:0007669"/>
    <property type="project" value="UniProtKB-SubCell"/>
</dbReference>
<reference evidence="14" key="1">
    <citation type="submission" date="2021-11" db="EMBL/GenBank/DDBJ databases">
        <authorList>
            <person name="Schell T."/>
        </authorList>
    </citation>
    <scope>NUCLEOTIDE SEQUENCE</scope>
    <source>
        <strain evidence="14">M5</strain>
    </source>
</reference>
<keyword evidence="10" id="KW-0727">SH2 domain</keyword>
<dbReference type="InterPro" id="IPR046349">
    <property type="entry name" value="C1-like_sf"/>
</dbReference>
<keyword evidence="4" id="KW-0863">Zinc-finger</keyword>
<dbReference type="FunFam" id="1.10.555.10:FF:000005">
    <property type="entry name" value="Chimaerin"/>
    <property type="match status" value="1"/>
</dbReference>
<dbReference type="SMART" id="SM00252">
    <property type="entry name" value="SH2"/>
    <property type="match status" value="1"/>
</dbReference>
<dbReference type="Proteomes" id="UP000789390">
    <property type="component" value="Unassembled WGS sequence"/>
</dbReference>
<dbReference type="OrthoDB" id="3196451at2759"/>
<dbReference type="InterPro" id="IPR008936">
    <property type="entry name" value="Rho_GTPase_activation_prot"/>
</dbReference>
<dbReference type="SUPFAM" id="SSF48350">
    <property type="entry name" value="GTPase activation domain, GAP"/>
    <property type="match status" value="1"/>
</dbReference>
<evidence type="ECO:0000256" key="7">
    <source>
        <dbReference type="ARBA" id="ARBA00073081"/>
    </source>
</evidence>
<dbReference type="GO" id="GO:0007165">
    <property type="term" value="P:signal transduction"/>
    <property type="evidence" value="ECO:0007669"/>
    <property type="project" value="InterPro"/>
</dbReference>
<evidence type="ECO:0000256" key="3">
    <source>
        <dbReference type="ARBA" id="ARBA00022723"/>
    </source>
</evidence>
<gene>
    <name evidence="14" type="ORF">DGAL_LOCUS14163</name>
</gene>
<keyword evidence="3" id="KW-0479">Metal-binding</keyword>
<dbReference type="PANTHER" id="PTHR46075">
    <property type="entry name" value="CHIMERIN FAMILY MEMBER"/>
    <property type="match status" value="1"/>
</dbReference>
<dbReference type="InterPro" id="IPR036860">
    <property type="entry name" value="SH2_dom_sf"/>
</dbReference>
<dbReference type="Gene3D" id="3.30.505.10">
    <property type="entry name" value="SH2 domain"/>
    <property type="match status" value="1"/>
</dbReference>
<feature type="domain" description="Phorbol-ester/DAG-type" evidence="12">
    <location>
        <begin position="184"/>
        <end position="234"/>
    </location>
</feature>
<comment type="caution">
    <text evidence="14">The sequence shown here is derived from an EMBL/GenBank/DDBJ whole genome shotgun (WGS) entry which is preliminary data.</text>
</comment>
<dbReference type="InterPro" id="IPR051854">
    <property type="entry name" value="Rho-type_GAP"/>
</dbReference>
<evidence type="ECO:0000259" key="11">
    <source>
        <dbReference type="PROSITE" id="PS50001"/>
    </source>
</evidence>